<reference evidence="2" key="1">
    <citation type="submission" date="2023-03" db="UniProtKB">
        <authorList>
            <consortium name="WormBaseParasite"/>
        </authorList>
    </citation>
    <scope>IDENTIFICATION</scope>
</reference>
<name>A0A9J2PPQ7_ASCLU</name>
<dbReference type="AlphaFoldDB" id="A0A9J2PPQ7"/>
<proteinExistence type="predicted"/>
<dbReference type="WBParaSite" id="ALUE_0001203001-mRNA-1">
    <property type="protein sequence ID" value="ALUE_0001203001-mRNA-1"/>
    <property type="gene ID" value="ALUE_0001203001"/>
</dbReference>
<keyword evidence="1" id="KW-1185">Reference proteome</keyword>
<evidence type="ECO:0000313" key="1">
    <source>
        <dbReference type="Proteomes" id="UP000036681"/>
    </source>
</evidence>
<dbReference type="Proteomes" id="UP000036681">
    <property type="component" value="Unplaced"/>
</dbReference>
<accession>A0A9J2PPQ7</accession>
<protein>
    <submittedName>
        <fullName evidence="2">Uncharacterized protein</fullName>
    </submittedName>
</protein>
<sequence>MYFDLPEAYIRRPSAFLIQSSPSTARRPAGPLSPRVCLGLTSTPWRPEVQKCAISEICHLPTLRATVCSAVVHALVLPVFLKHIWHWQTNGAEISLGFNTSKQFANSTNNNVRRYGTTWNNNNEDIELKVAIV</sequence>
<organism evidence="1 2">
    <name type="scientific">Ascaris lumbricoides</name>
    <name type="common">Giant roundworm</name>
    <dbReference type="NCBI Taxonomy" id="6252"/>
    <lineage>
        <taxon>Eukaryota</taxon>
        <taxon>Metazoa</taxon>
        <taxon>Ecdysozoa</taxon>
        <taxon>Nematoda</taxon>
        <taxon>Chromadorea</taxon>
        <taxon>Rhabditida</taxon>
        <taxon>Spirurina</taxon>
        <taxon>Ascaridomorpha</taxon>
        <taxon>Ascaridoidea</taxon>
        <taxon>Ascarididae</taxon>
        <taxon>Ascaris</taxon>
    </lineage>
</organism>
<evidence type="ECO:0000313" key="2">
    <source>
        <dbReference type="WBParaSite" id="ALUE_0001203001-mRNA-1"/>
    </source>
</evidence>